<comment type="caution">
    <text evidence="10">The sequence shown here is derived from an EMBL/GenBank/DDBJ whole genome shotgun (WGS) entry which is preliminary data.</text>
</comment>
<evidence type="ECO:0000256" key="2">
    <source>
        <dbReference type="ARBA" id="ARBA00017823"/>
    </source>
</evidence>
<protein>
    <recommendedName>
        <fullName evidence="2">Negative regulator of flagellin synthesis</fullName>
    </recommendedName>
    <alternativeName>
        <fullName evidence="8">Anti-sigma-28 factor</fullName>
    </alternativeName>
</protein>
<evidence type="ECO:0000313" key="10">
    <source>
        <dbReference type="EMBL" id="OZI74665.1"/>
    </source>
</evidence>
<proteinExistence type="inferred from homology"/>
<keyword evidence="4" id="KW-1005">Bacterial flagellum biogenesis</keyword>
<dbReference type="InterPro" id="IPR007412">
    <property type="entry name" value="FlgM"/>
</dbReference>
<dbReference type="Proteomes" id="UP000216429">
    <property type="component" value="Unassembled WGS sequence"/>
</dbReference>
<evidence type="ECO:0000256" key="6">
    <source>
        <dbReference type="ARBA" id="ARBA00023163"/>
    </source>
</evidence>
<dbReference type="OrthoDB" id="9181369at2"/>
<keyword evidence="3" id="KW-0678">Repressor</keyword>
<accession>A0A261VKQ6</accession>
<comment type="similarity">
    <text evidence="1">Belongs to the FlgM family.</text>
</comment>
<keyword evidence="10" id="KW-0282">Flagellum</keyword>
<dbReference type="AlphaFoldDB" id="A0A261VKQ6"/>
<dbReference type="GO" id="GO:0045892">
    <property type="term" value="P:negative regulation of DNA-templated transcription"/>
    <property type="evidence" value="ECO:0007669"/>
    <property type="project" value="InterPro"/>
</dbReference>
<sequence length="99" mass="10093">MKINTTLARPVASNPVQRAESAVAQAYGGAASSTAGNTSSSQVELSGASRQLLALQDGSSDIDVERVAAIRSAIAAGQLRIDPSRIADSLIASAKELIK</sequence>
<dbReference type="GO" id="GO:0044781">
    <property type="term" value="P:bacterial-type flagellum organization"/>
    <property type="evidence" value="ECO:0007669"/>
    <property type="project" value="UniProtKB-KW"/>
</dbReference>
<dbReference type="InterPro" id="IPR031316">
    <property type="entry name" value="FlgM_C"/>
</dbReference>
<evidence type="ECO:0000256" key="7">
    <source>
        <dbReference type="ARBA" id="ARBA00024739"/>
    </source>
</evidence>
<evidence type="ECO:0000256" key="4">
    <source>
        <dbReference type="ARBA" id="ARBA00022795"/>
    </source>
</evidence>
<dbReference type="InterPro" id="IPR035890">
    <property type="entry name" value="Anti-sigma-28_factor_FlgM_sf"/>
</dbReference>
<dbReference type="RefSeq" id="WP_094812517.1">
    <property type="nucleotide sequence ID" value="NZ_NEVU01000002.1"/>
</dbReference>
<feature type="domain" description="Anti-sigma-28 factor FlgM C-terminal" evidence="9">
    <location>
        <begin position="42"/>
        <end position="91"/>
    </location>
</feature>
<dbReference type="Pfam" id="PF04316">
    <property type="entry name" value="FlgM"/>
    <property type="match status" value="1"/>
</dbReference>
<evidence type="ECO:0000256" key="8">
    <source>
        <dbReference type="ARBA" id="ARBA00030117"/>
    </source>
</evidence>
<gene>
    <name evidence="10" type="ORF">CAL22_09430</name>
</gene>
<organism evidence="10 11">
    <name type="scientific">Bordetella genomosp. 12</name>
    <dbReference type="NCBI Taxonomy" id="463035"/>
    <lineage>
        <taxon>Bacteria</taxon>
        <taxon>Pseudomonadati</taxon>
        <taxon>Pseudomonadota</taxon>
        <taxon>Betaproteobacteria</taxon>
        <taxon>Burkholderiales</taxon>
        <taxon>Alcaligenaceae</taxon>
        <taxon>Bordetella</taxon>
    </lineage>
</organism>
<keyword evidence="11" id="KW-1185">Reference proteome</keyword>
<keyword evidence="6" id="KW-0804">Transcription</keyword>
<name>A0A261VKQ6_9BORD</name>
<reference evidence="11" key="1">
    <citation type="submission" date="2017-05" db="EMBL/GenBank/DDBJ databases">
        <title>Complete and WGS of Bordetella genogroups.</title>
        <authorList>
            <person name="Spilker T."/>
            <person name="Lipuma J."/>
        </authorList>
    </citation>
    <scope>NUCLEOTIDE SEQUENCE [LARGE SCALE GENOMIC DNA]</scope>
    <source>
        <strain evidence="11">AU6712</strain>
    </source>
</reference>
<evidence type="ECO:0000313" key="11">
    <source>
        <dbReference type="Proteomes" id="UP000216429"/>
    </source>
</evidence>
<evidence type="ECO:0000259" key="9">
    <source>
        <dbReference type="Pfam" id="PF04316"/>
    </source>
</evidence>
<dbReference type="NCBIfam" id="TIGR03824">
    <property type="entry name" value="FlgM_jcvi"/>
    <property type="match status" value="1"/>
</dbReference>
<evidence type="ECO:0000256" key="3">
    <source>
        <dbReference type="ARBA" id="ARBA00022491"/>
    </source>
</evidence>
<dbReference type="EMBL" id="NEVU01000002">
    <property type="protein sequence ID" value="OZI74665.1"/>
    <property type="molecule type" value="Genomic_DNA"/>
</dbReference>
<evidence type="ECO:0000256" key="1">
    <source>
        <dbReference type="ARBA" id="ARBA00005322"/>
    </source>
</evidence>
<dbReference type="SUPFAM" id="SSF101498">
    <property type="entry name" value="Anti-sigma factor FlgM"/>
    <property type="match status" value="1"/>
</dbReference>
<evidence type="ECO:0000256" key="5">
    <source>
        <dbReference type="ARBA" id="ARBA00023015"/>
    </source>
</evidence>
<keyword evidence="10" id="KW-0969">Cilium</keyword>
<keyword evidence="5" id="KW-0805">Transcription regulation</keyword>
<comment type="function">
    <text evidence="7">Responsible for the coupling of flagellin expression to flagellar assembly by preventing expression of the flagellin genes when a component of the middle class of proteins is defective. It negatively regulates flagellar genes by inhibiting the activity of FliA by directly binding to FliA.</text>
</comment>
<keyword evidence="10" id="KW-0966">Cell projection</keyword>